<gene>
    <name evidence="1" type="ORF">CPB83DRAFT_862913</name>
</gene>
<dbReference type="Proteomes" id="UP000807306">
    <property type="component" value="Unassembled WGS sequence"/>
</dbReference>
<reference evidence="1" key="1">
    <citation type="submission" date="2020-11" db="EMBL/GenBank/DDBJ databases">
        <authorList>
            <consortium name="DOE Joint Genome Institute"/>
            <person name="Ahrendt S."/>
            <person name="Riley R."/>
            <person name="Andreopoulos W."/>
            <person name="Labutti K."/>
            <person name="Pangilinan J."/>
            <person name="Ruiz-Duenas F.J."/>
            <person name="Barrasa J.M."/>
            <person name="Sanchez-Garcia M."/>
            <person name="Camarero S."/>
            <person name="Miyauchi S."/>
            <person name="Serrano A."/>
            <person name="Linde D."/>
            <person name="Babiker R."/>
            <person name="Drula E."/>
            <person name="Ayuso-Fernandez I."/>
            <person name="Pacheco R."/>
            <person name="Padilla G."/>
            <person name="Ferreira P."/>
            <person name="Barriuso J."/>
            <person name="Kellner H."/>
            <person name="Castanera R."/>
            <person name="Alfaro M."/>
            <person name="Ramirez L."/>
            <person name="Pisabarro A.G."/>
            <person name="Kuo A."/>
            <person name="Tritt A."/>
            <person name="Lipzen A."/>
            <person name="He G."/>
            <person name="Yan M."/>
            <person name="Ng V."/>
            <person name="Cullen D."/>
            <person name="Martin F."/>
            <person name="Rosso M.-N."/>
            <person name="Henrissat B."/>
            <person name="Hibbett D."/>
            <person name="Martinez A.T."/>
            <person name="Grigoriev I.V."/>
        </authorList>
    </citation>
    <scope>NUCLEOTIDE SEQUENCE</scope>
    <source>
        <strain evidence="1">CBS 506.95</strain>
    </source>
</reference>
<sequence length="295" mass="33556">MNCWQGPHFQSTFGHHTQEDILHLFGGLKTLFLMHVNLPAIFFEKLPPLRFLCLAGVHLASATDVALTPLSAFHPNAEIKADYASLQEVHRLFRRSQQPLPGYTILQINDIIRGLRNVLEGSQNTLTRLELQITYNCPPEDRYFDFGHYERLTSLHIRMNHYDDVWDISRIFKCIHLYFIAAAELCNPPTSMSHLVNIEISLFCSSTMQFSDVDLDKADDTVSTLVEGLGRLASSNITAHHPKLDSVKLNITLPTASSVDVERETINNYRNFVERCIKEAVEVDNQTLTYAVQVD</sequence>
<keyword evidence="2" id="KW-1185">Reference proteome</keyword>
<evidence type="ECO:0000313" key="2">
    <source>
        <dbReference type="Proteomes" id="UP000807306"/>
    </source>
</evidence>
<evidence type="ECO:0000313" key="1">
    <source>
        <dbReference type="EMBL" id="KAF9523432.1"/>
    </source>
</evidence>
<organism evidence="1 2">
    <name type="scientific">Crepidotus variabilis</name>
    <dbReference type="NCBI Taxonomy" id="179855"/>
    <lineage>
        <taxon>Eukaryota</taxon>
        <taxon>Fungi</taxon>
        <taxon>Dikarya</taxon>
        <taxon>Basidiomycota</taxon>
        <taxon>Agaricomycotina</taxon>
        <taxon>Agaricomycetes</taxon>
        <taxon>Agaricomycetidae</taxon>
        <taxon>Agaricales</taxon>
        <taxon>Agaricineae</taxon>
        <taxon>Crepidotaceae</taxon>
        <taxon>Crepidotus</taxon>
    </lineage>
</organism>
<protein>
    <submittedName>
        <fullName evidence="1">Uncharacterized protein</fullName>
    </submittedName>
</protein>
<accession>A0A9P6E6H7</accession>
<comment type="caution">
    <text evidence="1">The sequence shown here is derived from an EMBL/GenBank/DDBJ whole genome shotgun (WGS) entry which is preliminary data.</text>
</comment>
<dbReference type="AlphaFoldDB" id="A0A9P6E6H7"/>
<proteinExistence type="predicted"/>
<name>A0A9P6E6H7_9AGAR</name>
<dbReference type="EMBL" id="MU157918">
    <property type="protein sequence ID" value="KAF9523432.1"/>
    <property type="molecule type" value="Genomic_DNA"/>
</dbReference>